<evidence type="ECO:0000313" key="9">
    <source>
        <dbReference type="EMBL" id="KAK0505652.1"/>
    </source>
</evidence>
<evidence type="ECO:0000256" key="8">
    <source>
        <dbReference type="SAM" id="MobiDB-lite"/>
    </source>
</evidence>
<organism evidence="9 10">
    <name type="scientific">Armillaria luteobubalina</name>
    <dbReference type="NCBI Taxonomy" id="153913"/>
    <lineage>
        <taxon>Eukaryota</taxon>
        <taxon>Fungi</taxon>
        <taxon>Dikarya</taxon>
        <taxon>Basidiomycota</taxon>
        <taxon>Agaricomycotina</taxon>
        <taxon>Agaricomycetes</taxon>
        <taxon>Agaricomycetidae</taxon>
        <taxon>Agaricales</taxon>
        <taxon>Marasmiineae</taxon>
        <taxon>Physalacriaceae</taxon>
        <taxon>Armillaria</taxon>
    </lineage>
</organism>
<dbReference type="AlphaFoldDB" id="A0AA39QMF8"/>
<reference evidence="9" key="1">
    <citation type="submission" date="2023-06" db="EMBL/GenBank/DDBJ databases">
        <authorList>
            <consortium name="Lawrence Berkeley National Laboratory"/>
            <person name="Ahrendt S."/>
            <person name="Sahu N."/>
            <person name="Indic B."/>
            <person name="Wong-Bajracharya J."/>
            <person name="Merenyi Z."/>
            <person name="Ke H.-M."/>
            <person name="Monk M."/>
            <person name="Kocsube S."/>
            <person name="Drula E."/>
            <person name="Lipzen A."/>
            <person name="Balint B."/>
            <person name="Henrissat B."/>
            <person name="Andreopoulos B."/>
            <person name="Martin F.M."/>
            <person name="Harder C.B."/>
            <person name="Rigling D."/>
            <person name="Ford K.L."/>
            <person name="Foster G.D."/>
            <person name="Pangilinan J."/>
            <person name="Papanicolaou A."/>
            <person name="Barry K."/>
            <person name="LaButti K."/>
            <person name="Viragh M."/>
            <person name="Koriabine M."/>
            <person name="Yan M."/>
            <person name="Riley R."/>
            <person name="Champramary S."/>
            <person name="Plett K.L."/>
            <person name="Tsai I.J."/>
            <person name="Slot J."/>
            <person name="Sipos G."/>
            <person name="Plett J."/>
            <person name="Nagy L.G."/>
            <person name="Grigoriev I.V."/>
        </authorList>
    </citation>
    <scope>NUCLEOTIDE SEQUENCE</scope>
    <source>
        <strain evidence="9">HWK02</strain>
    </source>
</reference>
<keyword evidence="6" id="KW-0333">Golgi apparatus</keyword>
<dbReference type="GO" id="GO:0017119">
    <property type="term" value="C:Golgi transport complex"/>
    <property type="evidence" value="ECO:0007669"/>
    <property type="project" value="InterPro"/>
</dbReference>
<proteinExistence type="inferred from homology"/>
<feature type="region of interest" description="Disordered" evidence="8">
    <location>
        <begin position="288"/>
        <end position="313"/>
    </location>
</feature>
<gene>
    <name evidence="9" type="ORF">EDD18DRAFT_1315404</name>
</gene>
<comment type="caution">
    <text evidence="9">The sequence shown here is derived from an EMBL/GenBank/DDBJ whole genome shotgun (WGS) entry which is preliminary data.</text>
</comment>
<keyword evidence="10" id="KW-1185">Reference proteome</keyword>
<dbReference type="GO" id="GO:0015031">
    <property type="term" value="P:protein transport"/>
    <property type="evidence" value="ECO:0007669"/>
    <property type="project" value="UniProtKB-KW"/>
</dbReference>
<evidence type="ECO:0000313" key="10">
    <source>
        <dbReference type="Proteomes" id="UP001175228"/>
    </source>
</evidence>
<feature type="compositionally biased region" description="Polar residues" evidence="8">
    <location>
        <begin position="288"/>
        <end position="298"/>
    </location>
</feature>
<dbReference type="Proteomes" id="UP001175228">
    <property type="component" value="Unassembled WGS sequence"/>
</dbReference>
<evidence type="ECO:0000256" key="7">
    <source>
        <dbReference type="ARBA" id="ARBA00023136"/>
    </source>
</evidence>
<dbReference type="GO" id="GO:0006891">
    <property type="term" value="P:intra-Golgi vesicle-mediated transport"/>
    <property type="evidence" value="ECO:0007669"/>
    <property type="project" value="InterPro"/>
</dbReference>
<evidence type="ECO:0000256" key="5">
    <source>
        <dbReference type="ARBA" id="ARBA00022927"/>
    </source>
</evidence>
<evidence type="ECO:0000256" key="3">
    <source>
        <dbReference type="ARBA" id="ARBA00020978"/>
    </source>
</evidence>
<dbReference type="PANTHER" id="PTHR31658">
    <property type="entry name" value="CONSERVED OLIGOMERIC GOLGI COMPLEX SUBUNIT 1"/>
    <property type="match status" value="1"/>
</dbReference>
<protein>
    <recommendedName>
        <fullName evidence="3">Conserved oligomeric Golgi complex subunit 1</fullName>
    </recommendedName>
</protein>
<evidence type="ECO:0000256" key="6">
    <source>
        <dbReference type="ARBA" id="ARBA00023034"/>
    </source>
</evidence>
<dbReference type="GO" id="GO:0000139">
    <property type="term" value="C:Golgi membrane"/>
    <property type="evidence" value="ECO:0007669"/>
    <property type="project" value="UniProtKB-SubCell"/>
</dbReference>
<keyword evidence="5" id="KW-0653">Protein transport</keyword>
<sequence>MSRRPSIPSASSSSTSVANGHAHNATPPSMSRGGSSRSSKKLSLSKLPSAEELDPDELFTKYTISEVVFVRQQLRADADAKQEELRLMVGERYRDLLQASSSIVSIARSSKRVIEVLDETKSAILAQEEPPLPRKASVNGTQDTHLYTLQLLSAHIKLLLDAPEHLWRLIERKKYFTAAWLLLLSRVVHRALIQHDQQEEDTWTSQGLDALDQFPLIQRQWDAVSQFRSQIVHKATMSLREYNTPSFDTCATLLTLHLLDSRPLTETLSVFLDQRSKSLHMAVSWGQSRSSTYPSSDRANGHPLEKSTTSPKHTLKQIKDAAQVALDTVALTVKTARDIFEDQDSGKPMVASVMERLQSDSVLPPTQNALPAELQLTTQALLMTLPSSSHVMLLPQNLKSYKPYVDLDSSSSRVPPSHLIQKVDNWFKKSAQILQGALDRWFLDVLSVKDVWSIRSAVRKWIYSSSGLKEQEMEDTNLIFDDVCWRRIAEIWKTSLISAQASFGASLSAAVLSFGENADVRIDNLFQTPPLPTASSLGPLDASFQKYKSTLRKQLLGRTTLLDDLLRILESCARSIQQDLSQVLTGDNSNALVTRLRNKYQPQAAILCSGVVDILNSASESITDRSQITGLVFVGQLADELATYSSFVTDVSADIGVEKDFREKVKSCRDSIVDRWRSSTISNILSIQHRIPFPTFPSSPVPPVPSPYLTSALLSLTYAMQELGISRDLRRQSNLVDRTLQTFIKQLLRDRFDAGGIQALYDLAFLRKLIDVRMGSDWTDVRQLLDQNVVHMREKIPDGQTLPDQGDIERTVSDYIARTQVLFGILLKIIPSSLSHSNDKFAALLPFGSPLLDQQFQPAIDVAKPSSRFGLLLVG</sequence>
<evidence type="ECO:0000256" key="2">
    <source>
        <dbReference type="ARBA" id="ARBA00006653"/>
    </source>
</evidence>
<dbReference type="EMBL" id="JAUEPU010000001">
    <property type="protein sequence ID" value="KAK0505652.1"/>
    <property type="molecule type" value="Genomic_DNA"/>
</dbReference>
<feature type="region of interest" description="Disordered" evidence="8">
    <location>
        <begin position="1"/>
        <end position="48"/>
    </location>
</feature>
<comment type="subcellular location">
    <subcellularLocation>
        <location evidence="1">Golgi apparatus membrane</location>
        <topology evidence="1">Peripheral membrane protein</topology>
    </subcellularLocation>
</comment>
<comment type="similarity">
    <text evidence="2">Belongs to the COG1 family.</text>
</comment>
<evidence type="ECO:0000256" key="4">
    <source>
        <dbReference type="ARBA" id="ARBA00022448"/>
    </source>
</evidence>
<dbReference type="PANTHER" id="PTHR31658:SF0">
    <property type="entry name" value="CONSERVED OLIGOMERIC GOLGI COMPLEX SUBUNIT 1"/>
    <property type="match status" value="1"/>
</dbReference>
<keyword evidence="4" id="KW-0813">Transport</keyword>
<feature type="compositionally biased region" description="Low complexity" evidence="8">
    <location>
        <begin position="1"/>
        <end position="16"/>
    </location>
</feature>
<accession>A0AA39QMF8</accession>
<dbReference type="Pfam" id="PF08700">
    <property type="entry name" value="VPS51_Exo84_N"/>
    <property type="match status" value="1"/>
</dbReference>
<feature type="compositionally biased region" description="Low complexity" evidence="8">
    <location>
        <begin position="27"/>
        <end position="48"/>
    </location>
</feature>
<keyword evidence="7" id="KW-0472">Membrane</keyword>
<evidence type="ECO:0000256" key="1">
    <source>
        <dbReference type="ARBA" id="ARBA00004395"/>
    </source>
</evidence>
<dbReference type="InterPro" id="IPR033370">
    <property type="entry name" value="COG1"/>
</dbReference>
<name>A0AA39QMF8_9AGAR</name>